<dbReference type="Proteomes" id="UP001151760">
    <property type="component" value="Unassembled WGS sequence"/>
</dbReference>
<keyword evidence="2" id="KW-1185">Reference proteome</keyword>
<protein>
    <submittedName>
        <fullName evidence="1">Uncharacterized protein</fullName>
    </submittedName>
</protein>
<reference evidence="1" key="2">
    <citation type="submission" date="2022-01" db="EMBL/GenBank/DDBJ databases">
        <authorList>
            <person name="Yamashiro T."/>
            <person name="Shiraishi A."/>
            <person name="Satake H."/>
            <person name="Nakayama K."/>
        </authorList>
    </citation>
    <scope>NUCLEOTIDE SEQUENCE</scope>
</reference>
<organism evidence="1 2">
    <name type="scientific">Tanacetum coccineum</name>
    <dbReference type="NCBI Taxonomy" id="301880"/>
    <lineage>
        <taxon>Eukaryota</taxon>
        <taxon>Viridiplantae</taxon>
        <taxon>Streptophyta</taxon>
        <taxon>Embryophyta</taxon>
        <taxon>Tracheophyta</taxon>
        <taxon>Spermatophyta</taxon>
        <taxon>Magnoliopsida</taxon>
        <taxon>eudicotyledons</taxon>
        <taxon>Gunneridae</taxon>
        <taxon>Pentapetalae</taxon>
        <taxon>asterids</taxon>
        <taxon>campanulids</taxon>
        <taxon>Asterales</taxon>
        <taxon>Asteraceae</taxon>
        <taxon>Asteroideae</taxon>
        <taxon>Anthemideae</taxon>
        <taxon>Anthemidinae</taxon>
        <taxon>Tanacetum</taxon>
    </lineage>
</organism>
<sequence>REGLEARIEYGKAGRELKDVESYDSRRLSRTPPIELVISSLNLEGSLGEEDESLEFFCLQPVSEQLTMPVYYERGVPVSSINPVVVAVVSHEASLVVADYQISSLTIVNDQVLSTETHDDMFDTTMLGKPEDHQSSGPGSS</sequence>
<name>A0ABQ5J194_9ASTR</name>
<comment type="caution">
    <text evidence="1">The sequence shown here is derived from an EMBL/GenBank/DDBJ whole genome shotgun (WGS) entry which is preliminary data.</text>
</comment>
<reference evidence="1" key="1">
    <citation type="journal article" date="2022" name="Int. J. Mol. Sci.">
        <title>Draft Genome of Tanacetum Coccineum: Genomic Comparison of Closely Related Tanacetum-Family Plants.</title>
        <authorList>
            <person name="Yamashiro T."/>
            <person name="Shiraishi A."/>
            <person name="Nakayama K."/>
            <person name="Satake H."/>
        </authorList>
    </citation>
    <scope>NUCLEOTIDE SEQUENCE</scope>
</reference>
<proteinExistence type="predicted"/>
<dbReference type="EMBL" id="BQNB010021327">
    <property type="protein sequence ID" value="GJU05223.1"/>
    <property type="molecule type" value="Genomic_DNA"/>
</dbReference>
<gene>
    <name evidence="1" type="ORF">Tco_1121653</name>
</gene>
<evidence type="ECO:0000313" key="1">
    <source>
        <dbReference type="EMBL" id="GJU05223.1"/>
    </source>
</evidence>
<feature type="non-terminal residue" evidence="1">
    <location>
        <position position="1"/>
    </location>
</feature>
<evidence type="ECO:0000313" key="2">
    <source>
        <dbReference type="Proteomes" id="UP001151760"/>
    </source>
</evidence>
<accession>A0ABQ5J194</accession>